<reference evidence="2 3" key="1">
    <citation type="submission" date="2017-08" db="EMBL/GenBank/DDBJ databases">
        <title>Infants hospitalized years apart are colonized by the same room-sourced microbial strains.</title>
        <authorList>
            <person name="Brooks B."/>
            <person name="Olm M.R."/>
            <person name="Firek B.A."/>
            <person name="Baker R."/>
            <person name="Thomas B.C."/>
            <person name="Morowitz M.J."/>
            <person name="Banfield J.F."/>
        </authorList>
    </citation>
    <scope>NUCLEOTIDE SEQUENCE [LARGE SCALE GENOMIC DNA]</scope>
    <source>
        <strain evidence="2">S2_006_000_R2_64</strain>
    </source>
</reference>
<sequence>MYARIKGAFCKSPGLILLLSLISPAFAQTVQMALDSNMNFGLIEYSSFHSGELTLGTNGAVNLTGSGLYYQGGAVPAQISITGSTGIVEIRCDDTGALASSSGSPIPISDIEVAVDTGLPPGSADECEGAGGGAPDALVIDLDNSPNPKLFFGGKLNISSGALSGESSFTSSNGGGASLTLSAVFQ</sequence>
<keyword evidence="1" id="KW-0732">Signal</keyword>
<organism evidence="2 3">
    <name type="scientific">Micavibrio aeruginosavorus</name>
    <dbReference type="NCBI Taxonomy" id="349221"/>
    <lineage>
        <taxon>Bacteria</taxon>
        <taxon>Pseudomonadati</taxon>
        <taxon>Bdellovibrionota</taxon>
        <taxon>Bdellovibrionia</taxon>
        <taxon>Bdellovibrionales</taxon>
        <taxon>Pseudobdellovibrionaceae</taxon>
        <taxon>Micavibrio</taxon>
    </lineage>
</organism>
<evidence type="ECO:0000313" key="3">
    <source>
        <dbReference type="Proteomes" id="UP000249739"/>
    </source>
</evidence>
<name>A0A2W5HPI1_9BACT</name>
<protein>
    <submittedName>
        <fullName evidence="2">Uncharacterized protein</fullName>
    </submittedName>
</protein>
<accession>A0A2W5HPI1</accession>
<dbReference type="EMBL" id="QFOT01000001">
    <property type="protein sequence ID" value="PZP57482.1"/>
    <property type="molecule type" value="Genomic_DNA"/>
</dbReference>
<evidence type="ECO:0000256" key="1">
    <source>
        <dbReference type="SAM" id="SignalP"/>
    </source>
</evidence>
<dbReference type="InterPro" id="IPR025514">
    <property type="entry name" value="DUF4402"/>
</dbReference>
<dbReference type="Proteomes" id="UP000249739">
    <property type="component" value="Unassembled WGS sequence"/>
</dbReference>
<evidence type="ECO:0000313" key="2">
    <source>
        <dbReference type="EMBL" id="PZP57482.1"/>
    </source>
</evidence>
<gene>
    <name evidence="2" type="ORF">DI586_00155</name>
</gene>
<comment type="caution">
    <text evidence="2">The sequence shown here is derived from an EMBL/GenBank/DDBJ whole genome shotgun (WGS) entry which is preliminary data.</text>
</comment>
<proteinExistence type="predicted"/>
<feature type="chain" id="PRO_5015871021" evidence="1">
    <location>
        <begin position="28"/>
        <end position="186"/>
    </location>
</feature>
<dbReference type="Pfam" id="PF14352">
    <property type="entry name" value="DUF4402"/>
    <property type="match status" value="1"/>
</dbReference>
<dbReference type="AlphaFoldDB" id="A0A2W5HPI1"/>
<feature type="signal peptide" evidence="1">
    <location>
        <begin position="1"/>
        <end position="27"/>
    </location>
</feature>